<sequence length="100" mass="11656">MNEEKTSPQITPEEIAKQGEEIYEKEFRKKLEPKESGKYVAIEVESKKYFIGGTKEEALDEAQKVFPNKIFFVRRIGELEKVASKYSFDFTSSSAYDRLF</sequence>
<dbReference type="EMBL" id="PFCK01000023">
    <property type="protein sequence ID" value="PIR71745.1"/>
    <property type="molecule type" value="Genomic_DNA"/>
</dbReference>
<dbReference type="Proteomes" id="UP000228909">
    <property type="component" value="Unassembled WGS sequence"/>
</dbReference>
<protein>
    <recommendedName>
        <fullName evidence="3">DUF5678 domain-containing protein</fullName>
    </recommendedName>
</protein>
<evidence type="ECO:0000313" key="2">
    <source>
        <dbReference type="Proteomes" id="UP000228909"/>
    </source>
</evidence>
<dbReference type="AlphaFoldDB" id="A0A2H0TLR5"/>
<organism evidence="1 2">
    <name type="scientific">Candidatus Nealsonbacteria bacterium CG10_big_fil_rev_8_21_14_0_10_37_25</name>
    <dbReference type="NCBI Taxonomy" id="1974711"/>
    <lineage>
        <taxon>Bacteria</taxon>
        <taxon>Candidatus Nealsoniibacteriota</taxon>
    </lineage>
</organism>
<gene>
    <name evidence="1" type="ORF">COU43_00850</name>
</gene>
<proteinExistence type="predicted"/>
<comment type="caution">
    <text evidence="1">The sequence shown here is derived from an EMBL/GenBank/DDBJ whole genome shotgun (WGS) entry which is preliminary data.</text>
</comment>
<evidence type="ECO:0008006" key="3">
    <source>
        <dbReference type="Google" id="ProtNLM"/>
    </source>
</evidence>
<name>A0A2H0TLR5_9BACT</name>
<accession>A0A2H0TLR5</accession>
<reference evidence="2" key="1">
    <citation type="submission" date="2017-09" db="EMBL/GenBank/DDBJ databases">
        <title>Depth-based differentiation of microbial function through sediment-hosted aquifers and enrichment of novel symbionts in the deep terrestrial subsurface.</title>
        <authorList>
            <person name="Probst A.J."/>
            <person name="Ladd B."/>
            <person name="Jarett J.K."/>
            <person name="Geller-Mcgrath D.E."/>
            <person name="Sieber C.M.K."/>
            <person name="Emerson J.B."/>
            <person name="Anantharaman K."/>
            <person name="Thomas B.C."/>
            <person name="Malmstrom R."/>
            <person name="Stieglmeier M."/>
            <person name="Klingl A."/>
            <person name="Woyke T."/>
            <person name="Ryan C.M."/>
            <person name="Banfield J.F."/>
        </authorList>
    </citation>
    <scope>NUCLEOTIDE SEQUENCE [LARGE SCALE GENOMIC DNA]</scope>
</reference>
<evidence type="ECO:0000313" key="1">
    <source>
        <dbReference type="EMBL" id="PIR71745.1"/>
    </source>
</evidence>